<keyword evidence="3 7" id="KW-0812">Transmembrane</keyword>
<organism evidence="9 10">
    <name type="scientific">Paramuricea clavata</name>
    <name type="common">Red gorgonian</name>
    <name type="synonym">Violescent sea-whip</name>
    <dbReference type="NCBI Taxonomy" id="317549"/>
    <lineage>
        <taxon>Eukaryota</taxon>
        <taxon>Metazoa</taxon>
        <taxon>Cnidaria</taxon>
        <taxon>Anthozoa</taxon>
        <taxon>Octocorallia</taxon>
        <taxon>Malacalcyonacea</taxon>
        <taxon>Plexauridae</taxon>
        <taxon>Paramuricea</taxon>
    </lineage>
</organism>
<feature type="domain" description="Palmitoyltransferase DHHC" evidence="8">
    <location>
        <begin position="125"/>
        <end position="254"/>
    </location>
</feature>
<name>A0A6S7IRP7_PARCT</name>
<dbReference type="EMBL" id="CACRXK020006085">
    <property type="protein sequence ID" value="CAB4008311.1"/>
    <property type="molecule type" value="Genomic_DNA"/>
</dbReference>
<keyword evidence="4 7" id="KW-1133">Transmembrane helix</keyword>
<feature type="transmembrane region" description="Helical" evidence="7">
    <location>
        <begin position="78"/>
        <end position="97"/>
    </location>
</feature>
<dbReference type="PROSITE" id="PS50216">
    <property type="entry name" value="DHHC"/>
    <property type="match status" value="1"/>
</dbReference>
<evidence type="ECO:0000256" key="3">
    <source>
        <dbReference type="ARBA" id="ARBA00022692"/>
    </source>
</evidence>
<comment type="caution">
    <text evidence="9">The sequence shown here is derived from an EMBL/GenBank/DDBJ whole genome shotgun (WGS) entry which is preliminary data.</text>
</comment>
<evidence type="ECO:0000256" key="7">
    <source>
        <dbReference type="RuleBase" id="RU079119"/>
    </source>
</evidence>
<evidence type="ECO:0000256" key="1">
    <source>
        <dbReference type="ARBA" id="ARBA00004141"/>
    </source>
</evidence>
<gene>
    <name evidence="9" type="ORF">PACLA_8A002324</name>
</gene>
<dbReference type="GO" id="GO:0016020">
    <property type="term" value="C:membrane"/>
    <property type="evidence" value="ECO:0007669"/>
    <property type="project" value="UniProtKB-SubCell"/>
</dbReference>
<dbReference type="EC" id="2.3.1.225" evidence="7"/>
<dbReference type="InterPro" id="IPR039859">
    <property type="entry name" value="PFA4/ZDH16/20/ERF2-like"/>
</dbReference>
<dbReference type="Proteomes" id="UP001152795">
    <property type="component" value="Unassembled WGS sequence"/>
</dbReference>
<feature type="transmembrane region" description="Helical" evidence="7">
    <location>
        <begin position="43"/>
        <end position="66"/>
    </location>
</feature>
<comment type="catalytic activity">
    <reaction evidence="7">
        <text>L-cysteinyl-[protein] + hexadecanoyl-CoA = S-hexadecanoyl-L-cysteinyl-[protein] + CoA</text>
        <dbReference type="Rhea" id="RHEA:36683"/>
        <dbReference type="Rhea" id="RHEA-COMP:10131"/>
        <dbReference type="Rhea" id="RHEA-COMP:11032"/>
        <dbReference type="ChEBI" id="CHEBI:29950"/>
        <dbReference type="ChEBI" id="CHEBI:57287"/>
        <dbReference type="ChEBI" id="CHEBI:57379"/>
        <dbReference type="ChEBI" id="CHEBI:74151"/>
        <dbReference type="EC" id="2.3.1.225"/>
    </reaction>
</comment>
<evidence type="ECO:0000256" key="5">
    <source>
        <dbReference type="ARBA" id="ARBA00023136"/>
    </source>
</evidence>
<evidence type="ECO:0000259" key="8">
    <source>
        <dbReference type="Pfam" id="PF01529"/>
    </source>
</evidence>
<feature type="transmembrane region" description="Helical" evidence="7">
    <location>
        <begin position="168"/>
        <end position="188"/>
    </location>
</feature>
<evidence type="ECO:0000313" key="10">
    <source>
        <dbReference type="Proteomes" id="UP001152795"/>
    </source>
</evidence>
<accession>A0A6S7IRP7</accession>
<dbReference type="GO" id="GO:0019706">
    <property type="term" value="F:protein-cysteine S-palmitoyltransferase activity"/>
    <property type="evidence" value="ECO:0007669"/>
    <property type="project" value="UniProtKB-EC"/>
</dbReference>
<proteinExistence type="inferred from homology"/>
<dbReference type="PANTHER" id="PTHR12246">
    <property type="entry name" value="PALMITOYLTRANSFERASE ZDHHC16"/>
    <property type="match status" value="1"/>
</dbReference>
<evidence type="ECO:0000256" key="4">
    <source>
        <dbReference type="ARBA" id="ARBA00022989"/>
    </source>
</evidence>
<keyword evidence="2 7" id="KW-0808">Transferase</keyword>
<keyword evidence="5 7" id="KW-0472">Membrane</keyword>
<comment type="subcellular location">
    <subcellularLocation>
        <location evidence="1">Membrane</location>
        <topology evidence="1">Multi-pass membrane protein</topology>
    </subcellularLocation>
</comment>
<dbReference type="Pfam" id="PF01529">
    <property type="entry name" value="DHHC"/>
    <property type="match status" value="1"/>
</dbReference>
<evidence type="ECO:0000313" key="9">
    <source>
        <dbReference type="EMBL" id="CAB4008311.1"/>
    </source>
</evidence>
<dbReference type="AlphaFoldDB" id="A0A6S7IRP7"/>
<reference evidence="9" key="1">
    <citation type="submission" date="2020-04" db="EMBL/GenBank/DDBJ databases">
        <authorList>
            <person name="Alioto T."/>
            <person name="Alioto T."/>
            <person name="Gomez Garrido J."/>
        </authorList>
    </citation>
    <scope>NUCLEOTIDE SEQUENCE</scope>
    <source>
        <strain evidence="9">A484AB</strain>
    </source>
</reference>
<comment type="similarity">
    <text evidence="7">Belongs to the DHHC palmitoyltransferase family.</text>
</comment>
<comment type="domain">
    <text evidence="7">The DHHC domain is required for palmitoyltransferase activity.</text>
</comment>
<evidence type="ECO:0000256" key="6">
    <source>
        <dbReference type="ARBA" id="ARBA00023315"/>
    </source>
</evidence>
<evidence type="ECO:0000256" key="2">
    <source>
        <dbReference type="ARBA" id="ARBA00022679"/>
    </source>
</evidence>
<dbReference type="InterPro" id="IPR001594">
    <property type="entry name" value="Palmitoyltrfase_DHHC"/>
</dbReference>
<dbReference type="OrthoDB" id="302728at2759"/>
<protein>
    <recommendedName>
        <fullName evidence="7">Palmitoyltransferase</fullName>
        <ecNumber evidence="7">2.3.1.225</ecNumber>
    </recommendedName>
</protein>
<keyword evidence="6 7" id="KW-0012">Acyltransferase</keyword>
<feature type="transmembrane region" description="Helical" evidence="7">
    <location>
        <begin position="219"/>
        <end position="239"/>
    </location>
</feature>
<sequence length="315" mass="36168">MALVLVLAGGVGIIQVAFIINTIQKACPGLTKYPAVRQALRFIQVSPIAVMVASAIWFFFLVFLPVKVEYPYSSKEGLLLIILACYLWLNVTFNYFAAMLKSPGYPSTALEIEENGLSLENDSILCFKCDRMKSCDTHHCGTCGTCVTMMCHHCPFTNNCVGLKNYSYFYLFICYSNIGLIFSLYMTYDPFYHCMVYNGEQLSLLPWYPPNICRKLGDFAVIFIPVAFMAMFAAAMFLLQTLLLATDLSTIDLLTKMQRSRNFMQFGRMLLDRIVGHRKRRFQVMLLYSRERWWQFLVPSFNVPSRHLETVKLMV</sequence>
<keyword evidence="10" id="KW-1185">Reference proteome</keyword>